<feature type="compositionally biased region" description="Low complexity" evidence="6">
    <location>
        <begin position="1"/>
        <end position="16"/>
    </location>
</feature>
<dbReference type="PANTHER" id="PTHR32463:SF0">
    <property type="entry name" value="L-FUCOSE KINASE"/>
    <property type="match status" value="1"/>
</dbReference>
<keyword evidence="2" id="KW-0547">Nucleotide-binding</keyword>
<name>A0ABT6C5C4_9MICO</name>
<evidence type="ECO:0000259" key="7">
    <source>
        <dbReference type="Pfam" id="PF00288"/>
    </source>
</evidence>
<dbReference type="InterPro" id="IPR013750">
    <property type="entry name" value="GHMP_kinase_C_dom"/>
</dbReference>
<evidence type="ECO:0000256" key="1">
    <source>
        <dbReference type="ARBA" id="ARBA00022679"/>
    </source>
</evidence>
<protein>
    <submittedName>
        <fullName evidence="9">GHMP kinase</fullName>
    </submittedName>
</protein>
<feature type="region of interest" description="Disordered" evidence="6">
    <location>
        <begin position="1"/>
        <end position="24"/>
    </location>
</feature>
<dbReference type="Pfam" id="PF00288">
    <property type="entry name" value="GHMP_kinases_N"/>
    <property type="match status" value="1"/>
</dbReference>
<evidence type="ECO:0000256" key="4">
    <source>
        <dbReference type="ARBA" id="ARBA00022840"/>
    </source>
</evidence>
<dbReference type="EMBL" id="JAROAV010000024">
    <property type="protein sequence ID" value="MDF8264080.1"/>
    <property type="molecule type" value="Genomic_DNA"/>
</dbReference>
<dbReference type="SUPFAM" id="SSF54211">
    <property type="entry name" value="Ribosomal protein S5 domain 2-like"/>
    <property type="match status" value="1"/>
</dbReference>
<dbReference type="InterPro" id="IPR020568">
    <property type="entry name" value="Ribosomal_Su5_D2-typ_SF"/>
</dbReference>
<evidence type="ECO:0000256" key="6">
    <source>
        <dbReference type="SAM" id="MobiDB-lite"/>
    </source>
</evidence>
<dbReference type="SUPFAM" id="SSF55060">
    <property type="entry name" value="GHMP Kinase, C-terminal domain"/>
    <property type="match status" value="1"/>
</dbReference>
<evidence type="ECO:0000256" key="2">
    <source>
        <dbReference type="ARBA" id="ARBA00022741"/>
    </source>
</evidence>
<dbReference type="GO" id="GO:0016301">
    <property type="term" value="F:kinase activity"/>
    <property type="evidence" value="ECO:0007669"/>
    <property type="project" value="UniProtKB-KW"/>
</dbReference>
<sequence>MTEQLRPQSARPQEAPAEPPRFDYRRPVLRARAPLRISFAGGGTDVAPFPQREGGAVLSATISSYCYSTLRPRSDGRITVQSLDYGTSIGFGVDDDVELNGHLDLPKAAIARIREIDGALPVTGFDLFLHTNAPPGSGLGSSSAVMVSVIGLVAQHCGLDLTPYEVAELAYRLEREDLGIPGGSQDQYAAAFGGFNFIEFLKDQVVVNPLRVRDATVHELEHNMLLAFTGRTRVSDHIIEDQVSRYETGNADALEGLRAQKELAEQMKIALVRGEVDTIGRLLGQAWSEKRKMSSRITTPLIDTAIARSLELGALGGKVTGAGGGGHLIFVCEFERRHVVAEELIRLGLTVSEFTFSKEGVVTWRAQG</sequence>
<dbReference type="Pfam" id="PF08544">
    <property type="entry name" value="GHMP_kinases_C"/>
    <property type="match status" value="1"/>
</dbReference>
<evidence type="ECO:0000256" key="5">
    <source>
        <dbReference type="ARBA" id="ARBA00038121"/>
    </source>
</evidence>
<gene>
    <name evidence="9" type="ORF">P4R38_07500</name>
</gene>
<dbReference type="InterPro" id="IPR014606">
    <property type="entry name" value="Heptose_7-P_kinase"/>
</dbReference>
<dbReference type="InterPro" id="IPR001174">
    <property type="entry name" value="HddA/FKP"/>
</dbReference>
<dbReference type="InterPro" id="IPR036554">
    <property type="entry name" value="GHMP_kinase_C_sf"/>
</dbReference>
<evidence type="ECO:0000313" key="10">
    <source>
        <dbReference type="Proteomes" id="UP001528912"/>
    </source>
</evidence>
<evidence type="ECO:0000313" key="9">
    <source>
        <dbReference type="EMBL" id="MDF8264080.1"/>
    </source>
</evidence>
<accession>A0ABT6C5C4</accession>
<feature type="domain" description="GHMP kinase C-terminal" evidence="8">
    <location>
        <begin position="269"/>
        <end position="344"/>
    </location>
</feature>
<dbReference type="PIRSF" id="PIRSF036406">
    <property type="entry name" value="Hept_kin"/>
    <property type="match status" value="1"/>
</dbReference>
<keyword evidence="4" id="KW-0067">ATP-binding</keyword>
<feature type="domain" description="GHMP kinase N-terminal" evidence="7">
    <location>
        <begin position="105"/>
        <end position="194"/>
    </location>
</feature>
<keyword evidence="10" id="KW-1185">Reference proteome</keyword>
<evidence type="ECO:0000256" key="3">
    <source>
        <dbReference type="ARBA" id="ARBA00022777"/>
    </source>
</evidence>
<dbReference type="RefSeq" id="WP_277191678.1">
    <property type="nucleotide sequence ID" value="NZ_JAROAV010000024.1"/>
</dbReference>
<comment type="similarity">
    <text evidence="5">Belongs to the GHMP kinase family.</text>
</comment>
<reference evidence="9 10" key="1">
    <citation type="submission" date="2023-03" db="EMBL/GenBank/DDBJ databases">
        <title>YIM 133296 draft genome.</title>
        <authorList>
            <person name="Xiong L."/>
        </authorList>
    </citation>
    <scope>NUCLEOTIDE SEQUENCE [LARGE SCALE GENOMIC DNA]</scope>
    <source>
        <strain evidence="9 10">YIM 133296</strain>
    </source>
</reference>
<dbReference type="InterPro" id="IPR052203">
    <property type="entry name" value="GHMP_Kinase-Related"/>
</dbReference>
<dbReference type="Gene3D" id="3.30.230.120">
    <property type="match status" value="1"/>
</dbReference>
<keyword evidence="1" id="KW-0808">Transferase</keyword>
<organism evidence="9 10">
    <name type="scientific">Luteipulveratus flavus</name>
    <dbReference type="NCBI Taxonomy" id="3031728"/>
    <lineage>
        <taxon>Bacteria</taxon>
        <taxon>Bacillati</taxon>
        <taxon>Actinomycetota</taxon>
        <taxon>Actinomycetes</taxon>
        <taxon>Micrococcales</taxon>
        <taxon>Dermacoccaceae</taxon>
        <taxon>Luteipulveratus</taxon>
    </lineage>
</organism>
<dbReference type="PRINTS" id="PR00960">
    <property type="entry name" value="LMBPPROTEIN"/>
</dbReference>
<evidence type="ECO:0000259" key="8">
    <source>
        <dbReference type="Pfam" id="PF08544"/>
    </source>
</evidence>
<dbReference type="InterPro" id="IPR006204">
    <property type="entry name" value="GHMP_kinase_N_dom"/>
</dbReference>
<dbReference type="Proteomes" id="UP001528912">
    <property type="component" value="Unassembled WGS sequence"/>
</dbReference>
<proteinExistence type="inferred from homology"/>
<dbReference type="PANTHER" id="PTHR32463">
    <property type="entry name" value="L-FUCOSE KINASE"/>
    <property type="match status" value="1"/>
</dbReference>
<keyword evidence="3 9" id="KW-0418">Kinase</keyword>
<comment type="caution">
    <text evidence="9">The sequence shown here is derived from an EMBL/GenBank/DDBJ whole genome shotgun (WGS) entry which is preliminary data.</text>
</comment>